<proteinExistence type="predicted"/>
<dbReference type="AlphaFoldDB" id="A0A369Q971"/>
<sequence length="150" mass="16250">MKTARTVAFAFGLTGLIGAIWTTSAAAEVIHAVSRSVYVERTGLITQGRTARTLAPANELERGDVVVLMVEWEKPRDDGDLTVSVAVPRALAFTRSSRAGLTVSADGGRHWGRLGQLRHAGRIASPEDVTNLRWTVPPRSGRITYSARVR</sequence>
<gene>
    <name evidence="1" type="ORF">HME9302_00909</name>
</gene>
<name>A0A369Q971_9SPHN</name>
<dbReference type="RefSeq" id="WP_230079872.1">
    <property type="nucleotide sequence ID" value="NZ_QBKA01000002.1"/>
</dbReference>
<accession>A0A369Q971</accession>
<reference evidence="1 2" key="1">
    <citation type="submission" date="2018-04" db="EMBL/GenBank/DDBJ databases">
        <title>Altererythrobacter sp. HME9302 genome sequencing and assembly.</title>
        <authorList>
            <person name="Kang H."/>
            <person name="Kim H."/>
            <person name="Joh K."/>
        </authorList>
    </citation>
    <scope>NUCLEOTIDE SEQUENCE [LARGE SCALE GENOMIC DNA]</scope>
    <source>
        <strain evidence="1 2">HME9302</strain>
    </source>
</reference>
<protein>
    <submittedName>
        <fullName evidence="1">Uncharacterized protein</fullName>
    </submittedName>
</protein>
<evidence type="ECO:0000313" key="1">
    <source>
        <dbReference type="EMBL" id="RDC59716.1"/>
    </source>
</evidence>
<dbReference type="EMBL" id="QBKA01000002">
    <property type="protein sequence ID" value="RDC59716.1"/>
    <property type="molecule type" value="Genomic_DNA"/>
</dbReference>
<evidence type="ECO:0000313" key="2">
    <source>
        <dbReference type="Proteomes" id="UP000253727"/>
    </source>
</evidence>
<dbReference type="Proteomes" id="UP000253727">
    <property type="component" value="Unassembled WGS sequence"/>
</dbReference>
<organism evidence="1 2">
    <name type="scientific">Alteripontixanthobacter maritimus</name>
    <dbReference type="NCBI Taxonomy" id="2161824"/>
    <lineage>
        <taxon>Bacteria</taxon>
        <taxon>Pseudomonadati</taxon>
        <taxon>Pseudomonadota</taxon>
        <taxon>Alphaproteobacteria</taxon>
        <taxon>Sphingomonadales</taxon>
        <taxon>Erythrobacteraceae</taxon>
        <taxon>Alteripontixanthobacter</taxon>
    </lineage>
</organism>
<comment type="caution">
    <text evidence="1">The sequence shown here is derived from an EMBL/GenBank/DDBJ whole genome shotgun (WGS) entry which is preliminary data.</text>
</comment>
<keyword evidence="2" id="KW-1185">Reference proteome</keyword>